<dbReference type="RefSeq" id="WP_129218753.1">
    <property type="nucleotide sequence ID" value="NZ_QYBC01000006.1"/>
</dbReference>
<dbReference type="OrthoDB" id="8443793at2"/>
<keyword evidence="3" id="KW-1185">Reference proteome</keyword>
<reference evidence="2 3" key="2">
    <citation type="submission" date="2019-02" db="EMBL/GenBank/DDBJ databases">
        <title>'Lichenibacterium ramalinii' gen. nov. sp. nov., 'Lichenibacterium minor' gen. nov. sp. nov.</title>
        <authorList>
            <person name="Pankratov T."/>
        </authorList>
    </citation>
    <scope>NUCLEOTIDE SEQUENCE [LARGE SCALE GENOMIC DNA]</scope>
    <source>
        <strain evidence="2 3">RmlP001</strain>
    </source>
</reference>
<gene>
    <name evidence="2" type="ORF">D3272_08610</name>
</gene>
<feature type="region of interest" description="Disordered" evidence="1">
    <location>
        <begin position="109"/>
        <end position="129"/>
    </location>
</feature>
<proteinExistence type="predicted"/>
<dbReference type="AlphaFoldDB" id="A0A4Q2RFI8"/>
<protein>
    <submittedName>
        <fullName evidence="2">DUF177 domain-containing protein</fullName>
    </submittedName>
</protein>
<dbReference type="Proteomes" id="UP000289411">
    <property type="component" value="Unassembled WGS sequence"/>
</dbReference>
<dbReference type="EMBL" id="QYBC01000006">
    <property type="protein sequence ID" value="RYB05649.1"/>
    <property type="molecule type" value="Genomic_DNA"/>
</dbReference>
<dbReference type="InterPro" id="IPR003772">
    <property type="entry name" value="YceD"/>
</dbReference>
<sequence length="188" mass="19812">MIRPQTLPPGPLSRRFDAASVRDGAVRVPVEATPAECSALAVQCGLPGIDALAADLRVARNGPDGLHVTGSVRARIRQVCVVSLDEFASDVDEAVDVRFAPEAEVDALEAERASRPPQDDEDLPDLPDPIVNGRIDLGSLVAEILVLGLDPYPRKPGVAFADPTPAEPEMPEASPFAVLRGLKPDDAG</sequence>
<dbReference type="Pfam" id="PF02620">
    <property type="entry name" value="YceD"/>
    <property type="match status" value="1"/>
</dbReference>
<organism evidence="2 3">
    <name type="scientific">Lichenibacterium ramalinae</name>
    <dbReference type="NCBI Taxonomy" id="2316527"/>
    <lineage>
        <taxon>Bacteria</taxon>
        <taxon>Pseudomonadati</taxon>
        <taxon>Pseudomonadota</taxon>
        <taxon>Alphaproteobacteria</taxon>
        <taxon>Hyphomicrobiales</taxon>
        <taxon>Lichenihabitantaceae</taxon>
        <taxon>Lichenibacterium</taxon>
    </lineage>
</organism>
<comment type="caution">
    <text evidence="2">The sequence shown here is derived from an EMBL/GenBank/DDBJ whole genome shotgun (WGS) entry which is preliminary data.</text>
</comment>
<evidence type="ECO:0000256" key="1">
    <source>
        <dbReference type="SAM" id="MobiDB-lite"/>
    </source>
</evidence>
<name>A0A4Q2RFI8_9HYPH</name>
<feature type="region of interest" description="Disordered" evidence="1">
    <location>
        <begin position="159"/>
        <end position="188"/>
    </location>
</feature>
<accession>A0A4Q2RFI8</accession>
<feature type="compositionally biased region" description="Basic and acidic residues" evidence="1">
    <location>
        <begin position="109"/>
        <end position="118"/>
    </location>
</feature>
<reference evidence="2 3" key="1">
    <citation type="submission" date="2018-09" db="EMBL/GenBank/DDBJ databases">
        <authorList>
            <person name="Grouzdev D.S."/>
            <person name="Krutkina M.S."/>
        </authorList>
    </citation>
    <scope>NUCLEOTIDE SEQUENCE [LARGE SCALE GENOMIC DNA]</scope>
    <source>
        <strain evidence="2 3">RmlP001</strain>
    </source>
</reference>
<evidence type="ECO:0000313" key="3">
    <source>
        <dbReference type="Proteomes" id="UP000289411"/>
    </source>
</evidence>
<evidence type="ECO:0000313" key="2">
    <source>
        <dbReference type="EMBL" id="RYB05649.1"/>
    </source>
</evidence>